<evidence type="ECO:0000313" key="1">
    <source>
        <dbReference type="EMBL" id="AYO54405.1"/>
    </source>
</evidence>
<protein>
    <submittedName>
        <fullName evidence="1">Uncharacterized protein</fullName>
    </submittedName>
</protein>
<organism evidence="1 2">
    <name type="scientific">Acinetobacter wuhouensis</name>
    <dbReference type="NCBI Taxonomy" id="1879050"/>
    <lineage>
        <taxon>Bacteria</taxon>
        <taxon>Pseudomonadati</taxon>
        <taxon>Pseudomonadota</taxon>
        <taxon>Gammaproteobacteria</taxon>
        <taxon>Moraxellales</taxon>
        <taxon>Moraxellaceae</taxon>
        <taxon>Acinetobacter</taxon>
    </lineage>
</organism>
<sequence>MENSLVIKNLQYFIGSRTENGKYSVFSPSMNTEQFKKYCIENLGLDTQSKDNSNRILLNIHSLLEGFTKSIVDTIRLENQNLFNKLLDHDLKGVLRSFAQDYRRIKNGDIDYNYGLRLEINKLIEHHLPIFLTTSLYKWEIPGSSGRNHENVLKIVELKNKFSLLINILCMSIMIEFKVSKNYFKDDVIIQENINQIKNHLNKVFLEPSRSNSFDQFYAYCLFKNPTLLQKFLKIQKQSINLYDCQRALNTVTQYTVKCNGQYMDETEDTVRIINDSKNTFDQVLDLMGIINMVEFMYDELKESCNTDNELNDQNLLTEFEIFFNK</sequence>
<proteinExistence type="predicted"/>
<dbReference type="Proteomes" id="UP000279962">
    <property type="component" value="Chromosome"/>
</dbReference>
<dbReference type="AlphaFoldDB" id="A0A3G2T338"/>
<dbReference type="EMBL" id="CP033133">
    <property type="protein sequence ID" value="AYO54405.1"/>
    <property type="molecule type" value="Genomic_DNA"/>
</dbReference>
<reference evidence="1 2" key="1">
    <citation type="submission" date="2018-10" db="EMBL/GenBank/DDBJ databases">
        <title>The complete genome of Acinetobacter wuhouensis strain WCHAW010062.</title>
        <authorList>
            <person name="Hu Y."/>
            <person name="Long H."/>
            <person name="Feng Y."/>
            <person name="Zong Z."/>
        </authorList>
    </citation>
    <scope>NUCLEOTIDE SEQUENCE [LARGE SCALE GENOMIC DNA]</scope>
    <source>
        <strain evidence="1 2">WCHAW010062</strain>
    </source>
</reference>
<gene>
    <name evidence="1" type="ORF">CDG68_12495</name>
</gene>
<dbReference type="RefSeq" id="WP_087553397.1">
    <property type="nucleotide sequence ID" value="NZ_CP033133.1"/>
</dbReference>
<name>A0A3G2T338_9GAMM</name>
<evidence type="ECO:0000313" key="2">
    <source>
        <dbReference type="Proteomes" id="UP000279962"/>
    </source>
</evidence>
<accession>A0A3G2T338</accession>